<evidence type="ECO:0000313" key="2">
    <source>
        <dbReference type="Proteomes" id="UP000483004"/>
    </source>
</evidence>
<accession>A0A6L3W2R7</accession>
<comment type="caution">
    <text evidence="1">The sequence shown here is derived from an EMBL/GenBank/DDBJ whole genome shotgun (WGS) entry which is preliminary data.</text>
</comment>
<keyword evidence="2" id="KW-1185">Reference proteome</keyword>
<organism evidence="1 2">
    <name type="scientific">Actinomadura montaniterrae</name>
    <dbReference type="NCBI Taxonomy" id="1803903"/>
    <lineage>
        <taxon>Bacteria</taxon>
        <taxon>Bacillati</taxon>
        <taxon>Actinomycetota</taxon>
        <taxon>Actinomycetes</taxon>
        <taxon>Streptosporangiales</taxon>
        <taxon>Thermomonosporaceae</taxon>
        <taxon>Actinomadura</taxon>
    </lineage>
</organism>
<dbReference type="AlphaFoldDB" id="A0A6L3W2R7"/>
<name>A0A6L3W2R7_9ACTN</name>
<dbReference type="EMBL" id="WBMR01000018">
    <property type="protein sequence ID" value="KAB2384859.1"/>
    <property type="molecule type" value="Genomic_DNA"/>
</dbReference>
<gene>
    <name evidence="1" type="ORF">F9B16_09530</name>
</gene>
<dbReference type="Proteomes" id="UP000483004">
    <property type="component" value="Unassembled WGS sequence"/>
</dbReference>
<proteinExistence type="predicted"/>
<evidence type="ECO:0000313" key="1">
    <source>
        <dbReference type="EMBL" id="KAB2384859.1"/>
    </source>
</evidence>
<protein>
    <submittedName>
        <fullName evidence="1">Uncharacterized protein</fullName>
    </submittedName>
</protein>
<reference evidence="1 2" key="1">
    <citation type="submission" date="2019-09" db="EMBL/GenBank/DDBJ databases">
        <title>Actinomadura physcomitrii sp. nov., a novel actinomycete isolated from moss [Physcomitrium sphaericum (Ludw) Fuernr].</title>
        <authorList>
            <person name="Liu C."/>
            <person name="Zhuang X."/>
        </authorList>
    </citation>
    <scope>NUCLEOTIDE SEQUENCE [LARGE SCALE GENOMIC DNA]</scope>
    <source>
        <strain evidence="1 2">CYP1-1B</strain>
    </source>
</reference>
<dbReference type="RefSeq" id="WP_151539639.1">
    <property type="nucleotide sequence ID" value="NZ_WBMR01000018.1"/>
</dbReference>
<dbReference type="OrthoDB" id="4180634at2"/>
<sequence>MLRREPMLSSRVLVWQEMQGLSDEEVLTVIPSYHPIWRDADPEVIVFANTSAAHGNFRAWARITVLADHALRESGRATVDRQVLGWVFSRLGGEP</sequence>